<dbReference type="PANTHER" id="PTHR42834:SF1">
    <property type="entry name" value="ENDONUCLEASE_EXONUCLEASE_PHOSPHATASE FAMILY PROTEIN (AFU_ORTHOLOGUE AFUA_3G09210)"/>
    <property type="match status" value="1"/>
</dbReference>
<feature type="compositionally biased region" description="Basic and acidic residues" evidence="1">
    <location>
        <begin position="227"/>
        <end position="236"/>
    </location>
</feature>
<dbReference type="EMBL" id="JBHTCF010000008">
    <property type="protein sequence ID" value="MFC7306533.1"/>
    <property type="molecule type" value="Genomic_DNA"/>
</dbReference>
<evidence type="ECO:0000256" key="1">
    <source>
        <dbReference type="SAM" id="MobiDB-lite"/>
    </source>
</evidence>
<dbReference type="GO" id="GO:0004519">
    <property type="term" value="F:endonuclease activity"/>
    <property type="evidence" value="ECO:0007669"/>
    <property type="project" value="UniProtKB-KW"/>
</dbReference>
<gene>
    <name evidence="3" type="ORF">ACFQVC_20185</name>
</gene>
<dbReference type="Pfam" id="PF03372">
    <property type="entry name" value="Exo_endo_phos"/>
    <property type="match status" value="1"/>
</dbReference>
<protein>
    <submittedName>
        <fullName evidence="3">Endonuclease/exonuclease/phosphatase family protein</fullName>
    </submittedName>
</protein>
<dbReference type="RefSeq" id="WP_381831913.1">
    <property type="nucleotide sequence ID" value="NZ_JBHTCF010000008.1"/>
</dbReference>
<dbReference type="SUPFAM" id="SSF56219">
    <property type="entry name" value="DNase I-like"/>
    <property type="match status" value="1"/>
</dbReference>
<sequence>MIIGTWNLENLYRPGGPFGPTDKAAYEAKLASLAATIDALRPSILGVQEVGDPEALDDLAGMLDGQWHTLLSRFPDDRGIRVGFLSRIALSEGTDTAAFPEPLLPVQSNDAGRRADRMGRGVLLASWLTRGHWVTVAVCHLKSKLLSYPGGRFTPRDEGERARYAAYALNRRAAEAATVRAVADDFLRHRGGKSDRLVVLGDLNDEVTAATTQILQGPPGSEIGTPGHDRPDKGDDLRLWNIAPRIPADRRYSRIHAGRRELIDHILVSHEALRLTRAAGTGLPDAAGAPELPSVGEDPAARRDARGSDHAPVWIDADV</sequence>
<evidence type="ECO:0000313" key="4">
    <source>
        <dbReference type="Proteomes" id="UP001596523"/>
    </source>
</evidence>
<keyword evidence="3" id="KW-0378">Hydrolase</keyword>
<feature type="region of interest" description="Disordered" evidence="1">
    <location>
        <begin position="215"/>
        <end position="236"/>
    </location>
</feature>
<keyword evidence="3" id="KW-0540">Nuclease</keyword>
<feature type="domain" description="Endonuclease/exonuclease/phosphatase" evidence="2">
    <location>
        <begin position="4"/>
        <end position="310"/>
    </location>
</feature>
<proteinExistence type="predicted"/>
<dbReference type="PANTHER" id="PTHR42834">
    <property type="entry name" value="ENDONUCLEASE/EXONUCLEASE/PHOSPHATASE FAMILY PROTEIN (AFU_ORTHOLOGUE AFUA_3G09210)"/>
    <property type="match status" value="1"/>
</dbReference>
<dbReference type="InterPro" id="IPR036691">
    <property type="entry name" value="Endo/exonu/phosph_ase_sf"/>
</dbReference>
<dbReference type="InterPro" id="IPR005135">
    <property type="entry name" value="Endo/exonuclease/phosphatase"/>
</dbReference>
<dbReference type="Gene3D" id="3.60.10.10">
    <property type="entry name" value="Endonuclease/exonuclease/phosphatase"/>
    <property type="match status" value="1"/>
</dbReference>
<name>A0ABW2JM90_9ACTN</name>
<feature type="region of interest" description="Disordered" evidence="1">
    <location>
        <begin position="281"/>
        <end position="319"/>
    </location>
</feature>
<evidence type="ECO:0000313" key="3">
    <source>
        <dbReference type="EMBL" id="MFC7306533.1"/>
    </source>
</evidence>
<evidence type="ECO:0000259" key="2">
    <source>
        <dbReference type="Pfam" id="PF03372"/>
    </source>
</evidence>
<accession>A0ABW2JM90</accession>
<dbReference type="Proteomes" id="UP001596523">
    <property type="component" value="Unassembled WGS sequence"/>
</dbReference>
<keyword evidence="3" id="KW-0255">Endonuclease</keyword>
<keyword evidence="4" id="KW-1185">Reference proteome</keyword>
<feature type="compositionally biased region" description="Basic and acidic residues" evidence="1">
    <location>
        <begin position="299"/>
        <end position="309"/>
    </location>
</feature>
<organism evidence="3 4">
    <name type="scientific">Streptomyces monticola</name>
    <dbReference type="NCBI Taxonomy" id="2666263"/>
    <lineage>
        <taxon>Bacteria</taxon>
        <taxon>Bacillati</taxon>
        <taxon>Actinomycetota</taxon>
        <taxon>Actinomycetes</taxon>
        <taxon>Kitasatosporales</taxon>
        <taxon>Streptomycetaceae</taxon>
        <taxon>Streptomyces</taxon>
    </lineage>
</organism>
<comment type="caution">
    <text evidence="3">The sequence shown here is derived from an EMBL/GenBank/DDBJ whole genome shotgun (WGS) entry which is preliminary data.</text>
</comment>
<reference evidence="4" key="1">
    <citation type="journal article" date="2019" name="Int. J. Syst. Evol. Microbiol.">
        <title>The Global Catalogue of Microorganisms (GCM) 10K type strain sequencing project: providing services to taxonomists for standard genome sequencing and annotation.</title>
        <authorList>
            <consortium name="The Broad Institute Genomics Platform"/>
            <consortium name="The Broad Institute Genome Sequencing Center for Infectious Disease"/>
            <person name="Wu L."/>
            <person name="Ma J."/>
        </authorList>
    </citation>
    <scope>NUCLEOTIDE SEQUENCE [LARGE SCALE GENOMIC DNA]</scope>
    <source>
        <strain evidence="4">SYNS20</strain>
    </source>
</reference>